<dbReference type="PANTHER" id="PTHR43836:SF10">
    <property type="entry name" value="CATECHOL O-METHYLTRANSFERASE B"/>
    <property type="match status" value="1"/>
</dbReference>
<dbReference type="SUPFAM" id="SSF53335">
    <property type="entry name" value="S-adenosyl-L-methionine-dependent methyltransferases"/>
    <property type="match status" value="1"/>
</dbReference>
<dbReference type="PROSITE" id="PS51682">
    <property type="entry name" value="SAM_OMT_I"/>
    <property type="match status" value="1"/>
</dbReference>
<dbReference type="InterPro" id="IPR002935">
    <property type="entry name" value="SAM_O-MeTrfase"/>
</dbReference>
<keyword evidence="3" id="KW-0808">Transferase</keyword>
<dbReference type="GO" id="GO:0016206">
    <property type="term" value="F:catechol O-methyltransferase activity"/>
    <property type="evidence" value="ECO:0007669"/>
    <property type="project" value="UniProtKB-EC"/>
</dbReference>
<keyword evidence="2" id="KW-0489">Methyltransferase</keyword>
<comment type="similarity">
    <text evidence="7">Belongs to the class I-like SAM-binding methyltransferase superfamily. Cation-dependent O-methyltransferase family.</text>
</comment>
<evidence type="ECO:0000256" key="2">
    <source>
        <dbReference type="ARBA" id="ARBA00022603"/>
    </source>
</evidence>
<protein>
    <recommendedName>
        <fullName evidence="1">catechol O-methyltransferase</fullName>
        <ecNumber evidence="1">2.1.1.6</ecNumber>
    </recommendedName>
</protein>
<keyword evidence="9" id="KW-1185">Reference proteome</keyword>
<organism evidence="8 9">
    <name type="scientific">Engystomops pustulosus</name>
    <name type="common">Tungara frog</name>
    <name type="synonym">Physalaemus pustulosus</name>
    <dbReference type="NCBI Taxonomy" id="76066"/>
    <lineage>
        <taxon>Eukaryota</taxon>
        <taxon>Metazoa</taxon>
        <taxon>Chordata</taxon>
        <taxon>Craniata</taxon>
        <taxon>Vertebrata</taxon>
        <taxon>Euteleostomi</taxon>
        <taxon>Amphibia</taxon>
        <taxon>Batrachia</taxon>
        <taxon>Anura</taxon>
        <taxon>Neobatrachia</taxon>
        <taxon>Hyloidea</taxon>
        <taxon>Leptodactylidae</taxon>
        <taxon>Leiuperinae</taxon>
        <taxon>Engystomops</taxon>
    </lineage>
</organism>
<sequence>MLATVLSVVAVLVGIVLLIAWRVRTNGEWALWWHDNYLERIRDFLSGTTRPIRILQYVQHNAKHGDPLSVITQYYSSYILVHRGQYYSEILDAVVLETRPRYVLELGTYCGYSTLRIARLLPPGARLITIEMNPHYAQVAKELFQHAGLDTQQRKWRLQEALLYTTLQCLQLPLQLFSRTPQCPLSPSSLPAQEKSAEKRPTGQTCKVELLVGSSTILIPQLKKKLDIEKFDLVFIDHWKVSYLPDTKLLEECGLLKAGCVLLADNVICPGTPDYLKYVRNSPHYKSQYFPSQLEYLQVEDGVEKSTFLG</sequence>
<dbReference type="AlphaFoldDB" id="A0AAV6ZNL7"/>
<evidence type="ECO:0000313" key="8">
    <source>
        <dbReference type="EMBL" id="KAG8549925.1"/>
    </source>
</evidence>
<reference evidence="8" key="1">
    <citation type="thesis" date="2020" institute="ProQuest LLC" country="789 East Eisenhower Parkway, Ann Arbor, MI, USA">
        <title>Comparative Genomics and Chromosome Evolution.</title>
        <authorList>
            <person name="Mudd A.B."/>
        </authorList>
    </citation>
    <scope>NUCLEOTIDE SEQUENCE</scope>
    <source>
        <strain evidence="8">237g6f4</strain>
        <tissue evidence="8">Blood</tissue>
    </source>
</reference>
<dbReference type="GO" id="GO:0042417">
    <property type="term" value="P:dopamine metabolic process"/>
    <property type="evidence" value="ECO:0007669"/>
    <property type="project" value="TreeGrafter"/>
</dbReference>
<keyword evidence="4" id="KW-0949">S-adenosyl-L-methionine</keyword>
<dbReference type="GO" id="GO:0032502">
    <property type="term" value="P:developmental process"/>
    <property type="evidence" value="ECO:0007669"/>
    <property type="project" value="TreeGrafter"/>
</dbReference>
<evidence type="ECO:0000256" key="7">
    <source>
        <dbReference type="ARBA" id="ARBA00023453"/>
    </source>
</evidence>
<proteinExistence type="inferred from homology"/>
<dbReference type="EMBL" id="WNYA01000116">
    <property type="protein sequence ID" value="KAG8549925.1"/>
    <property type="molecule type" value="Genomic_DNA"/>
</dbReference>
<keyword evidence="5" id="KW-0531">Neurotransmitter degradation</keyword>
<evidence type="ECO:0000256" key="4">
    <source>
        <dbReference type="ARBA" id="ARBA00022691"/>
    </source>
</evidence>
<name>A0AAV6ZNL7_ENGPU</name>
<dbReference type="Proteomes" id="UP000824782">
    <property type="component" value="Unassembled WGS sequence"/>
</dbReference>
<gene>
    <name evidence="8" type="ORF">GDO81_018805</name>
</gene>
<dbReference type="InterPro" id="IPR029063">
    <property type="entry name" value="SAM-dependent_MTases_sf"/>
</dbReference>
<evidence type="ECO:0000256" key="1">
    <source>
        <dbReference type="ARBA" id="ARBA00012880"/>
    </source>
</evidence>
<dbReference type="CDD" id="cd02440">
    <property type="entry name" value="AdoMet_MTases"/>
    <property type="match status" value="1"/>
</dbReference>
<accession>A0AAV6ZNL7</accession>
<dbReference type="EC" id="2.1.1.6" evidence="1"/>
<dbReference type="GO" id="GO:0032259">
    <property type="term" value="P:methylation"/>
    <property type="evidence" value="ECO:0007669"/>
    <property type="project" value="UniProtKB-KW"/>
</dbReference>
<comment type="caution">
    <text evidence="8">The sequence shown here is derived from an EMBL/GenBank/DDBJ whole genome shotgun (WGS) entry which is preliminary data.</text>
</comment>
<dbReference type="Gene3D" id="3.40.50.150">
    <property type="entry name" value="Vaccinia Virus protein VP39"/>
    <property type="match status" value="1"/>
</dbReference>
<evidence type="ECO:0000256" key="3">
    <source>
        <dbReference type="ARBA" id="ARBA00022679"/>
    </source>
</evidence>
<evidence type="ECO:0000256" key="5">
    <source>
        <dbReference type="ARBA" id="ARBA00022867"/>
    </source>
</evidence>
<evidence type="ECO:0000313" key="9">
    <source>
        <dbReference type="Proteomes" id="UP000824782"/>
    </source>
</evidence>
<keyword evidence="6" id="KW-0128">Catecholamine metabolism</keyword>
<dbReference type="GO" id="GO:0042424">
    <property type="term" value="P:catecholamine catabolic process"/>
    <property type="evidence" value="ECO:0007669"/>
    <property type="project" value="TreeGrafter"/>
</dbReference>
<dbReference type="PANTHER" id="PTHR43836">
    <property type="entry name" value="CATECHOL O-METHYLTRANSFERASE 1-RELATED"/>
    <property type="match status" value="1"/>
</dbReference>
<dbReference type="Pfam" id="PF01596">
    <property type="entry name" value="Methyltransf_3"/>
    <property type="match status" value="1"/>
</dbReference>
<evidence type="ECO:0000256" key="6">
    <source>
        <dbReference type="ARBA" id="ARBA00022939"/>
    </source>
</evidence>